<feature type="domain" description="TniQ" evidence="1">
    <location>
        <begin position="14"/>
        <end position="147"/>
    </location>
</feature>
<dbReference type="EMBL" id="FTOV01000007">
    <property type="protein sequence ID" value="SIT13135.1"/>
    <property type="molecule type" value="Genomic_DNA"/>
</dbReference>
<accession>A0A1N7PRH1</accession>
<dbReference type="InterPro" id="IPR009492">
    <property type="entry name" value="TniQ"/>
</dbReference>
<name>A0A1N7PRH1_9FLAO</name>
<evidence type="ECO:0000259" key="1">
    <source>
        <dbReference type="Pfam" id="PF06527"/>
    </source>
</evidence>
<evidence type="ECO:0000313" key="2">
    <source>
        <dbReference type="EMBL" id="SIT13135.1"/>
    </source>
</evidence>
<proteinExistence type="predicted"/>
<sequence length="329" mass="39279">MVYIKSFDKDIFPLYIAPNKNELFSSWINRLSINHQVKTQTFLKNFFPKSRSYFTRDIDILAPNNLIEIINRYTPLSISQINNLFLKSFEGYAFENINTKTITINVLPIGIVNRSKFKHGLQACVKCLNEYKYYQKQWRLSSSILCLDCKLYLIDRCPECNHPLHFFKINKGGNRLYPANGFRPFNICYNCFFDYTLIDLNHLVVSNKLDLQYQKYINSTINIGYNEFTSYSFLFLKVLLIIASRLRSNSHKGIFKQFLKDIYHFDLEIINENISFWDLQTRIETFPLAYKILKEQKFYDQLNHYKIAKSYIYSEKSGIPYWFEKKLIY</sequence>
<dbReference type="Proteomes" id="UP000185781">
    <property type="component" value="Unassembled WGS sequence"/>
</dbReference>
<protein>
    <submittedName>
        <fullName evidence="2">TniQ protein</fullName>
    </submittedName>
</protein>
<dbReference type="Pfam" id="PF06527">
    <property type="entry name" value="TniQ"/>
    <property type="match status" value="1"/>
</dbReference>
<dbReference type="OrthoDB" id="9036115at2"/>
<reference evidence="2 3" key="1">
    <citation type="submission" date="2017-01" db="EMBL/GenBank/DDBJ databases">
        <authorList>
            <person name="Mah S.A."/>
            <person name="Swanson W.J."/>
            <person name="Moy G.W."/>
            <person name="Vacquier V.D."/>
        </authorList>
    </citation>
    <scope>NUCLEOTIDE SEQUENCE [LARGE SCALE GENOMIC DNA]</scope>
    <source>
        <strain evidence="2 3">DSM 18014</strain>
    </source>
</reference>
<gene>
    <name evidence="2" type="ORF">SAMN05421785_107142</name>
</gene>
<organism evidence="2 3">
    <name type="scientific">Chryseobacterium gambrini</name>
    <dbReference type="NCBI Taxonomy" id="373672"/>
    <lineage>
        <taxon>Bacteria</taxon>
        <taxon>Pseudomonadati</taxon>
        <taxon>Bacteroidota</taxon>
        <taxon>Flavobacteriia</taxon>
        <taxon>Flavobacteriales</taxon>
        <taxon>Weeksellaceae</taxon>
        <taxon>Chryseobacterium group</taxon>
        <taxon>Chryseobacterium</taxon>
    </lineage>
</organism>
<dbReference type="RefSeq" id="WP_076393949.1">
    <property type="nucleotide sequence ID" value="NZ_FTOV01000007.1"/>
</dbReference>
<evidence type="ECO:0000313" key="3">
    <source>
        <dbReference type="Proteomes" id="UP000185781"/>
    </source>
</evidence>
<dbReference type="AlphaFoldDB" id="A0A1N7PRH1"/>
<dbReference type="STRING" id="373672.SAMN05421785_107142"/>